<dbReference type="InterPro" id="IPR037488">
    <property type="entry name" value="At2g33490-like"/>
</dbReference>
<dbReference type="PANTHER" id="PTHR34119:SF1">
    <property type="entry name" value="OS04G0394700 PROTEIN"/>
    <property type="match status" value="1"/>
</dbReference>
<dbReference type="OrthoDB" id="1925034at2759"/>
<dbReference type="SUPFAM" id="SSF103657">
    <property type="entry name" value="BAR/IMD domain-like"/>
    <property type="match status" value="1"/>
</dbReference>
<organism evidence="2 3">
    <name type="scientific">Carnegiea gigantea</name>
    <dbReference type="NCBI Taxonomy" id="171969"/>
    <lineage>
        <taxon>Eukaryota</taxon>
        <taxon>Viridiplantae</taxon>
        <taxon>Streptophyta</taxon>
        <taxon>Embryophyta</taxon>
        <taxon>Tracheophyta</taxon>
        <taxon>Spermatophyta</taxon>
        <taxon>Magnoliopsida</taxon>
        <taxon>eudicotyledons</taxon>
        <taxon>Gunneridae</taxon>
        <taxon>Pentapetalae</taxon>
        <taxon>Caryophyllales</taxon>
        <taxon>Cactineae</taxon>
        <taxon>Cactaceae</taxon>
        <taxon>Cactoideae</taxon>
        <taxon>Echinocereeae</taxon>
        <taxon>Carnegiea</taxon>
    </lineage>
</organism>
<evidence type="ECO:0000313" key="3">
    <source>
        <dbReference type="Proteomes" id="UP001153076"/>
    </source>
</evidence>
<feature type="compositionally biased region" description="Polar residues" evidence="1">
    <location>
        <begin position="251"/>
        <end position="264"/>
    </location>
</feature>
<evidence type="ECO:0008006" key="4">
    <source>
        <dbReference type="Google" id="ProtNLM"/>
    </source>
</evidence>
<accession>A0A9Q1JXH9</accession>
<evidence type="ECO:0000256" key="1">
    <source>
        <dbReference type="SAM" id="MobiDB-lite"/>
    </source>
</evidence>
<dbReference type="PANTHER" id="PTHR34119">
    <property type="entry name" value="HYDROXYPROLINE-RICH GLYCOPROTEIN-LIKE"/>
    <property type="match status" value="1"/>
</dbReference>
<sequence>MKQQCDEKSCMVLRSIYEYMIKRQREKGRSKSVKGEVFSLEQLQQARNEYEEESTLCVFRLKSLKQGQSRSLLTQAARHHTAQLNFFKKGLKSLEEIDPHVKLVTEKQHIDYQLGGLDDRWGRGRLVFSYHQPFLESGKPLQAPLVGEGVLDQEDQSFPKVSSVENAEENLRLEKAQGDSQMLESEPRASNYSHSAPILAEKKFDPAERIRQLQPSLTQKFHTYALPTPGDAKSSTSSRTSSVPRMRPTSLSGQNHNIWHSSPLESKMQKRESKEDNRSTSISKLDLLNEEKDNNQPSTRLPRLTDGFPFPQSEVVDTSDNKKIERQAFSGPLSSNPRSMKPGLPVSGPLSASELPQPVSGSQALKPQPSSPKASSRRSPPSLSPPKISELHELPRPPGVGSGKPTTSSSSGGLSGPLLSRNSEFPTKSKNSSTPSNSASPLPMPPLTVPRSFSIPSSHYRAKALSVTKLAKSPQRQEKDVASPPLTPISLASANVISTSSKAGTHSSDT</sequence>
<reference evidence="2" key="1">
    <citation type="submission" date="2022-04" db="EMBL/GenBank/DDBJ databases">
        <title>Carnegiea gigantea Genome sequencing and assembly v2.</title>
        <authorList>
            <person name="Copetti D."/>
            <person name="Sanderson M.J."/>
            <person name="Burquez A."/>
            <person name="Wojciechowski M.F."/>
        </authorList>
    </citation>
    <scope>NUCLEOTIDE SEQUENCE</scope>
    <source>
        <strain evidence="2">SGP5-SGP5p</strain>
        <tissue evidence="2">Aerial part</tissue>
    </source>
</reference>
<feature type="compositionally biased region" description="Basic and acidic residues" evidence="1">
    <location>
        <begin position="267"/>
        <end position="278"/>
    </location>
</feature>
<feature type="compositionally biased region" description="Low complexity" evidence="1">
    <location>
        <begin position="234"/>
        <end position="250"/>
    </location>
</feature>
<dbReference type="Gene3D" id="1.20.1270.60">
    <property type="entry name" value="Arfaptin homology (AH) domain/BAR domain"/>
    <property type="match status" value="1"/>
</dbReference>
<dbReference type="InterPro" id="IPR027267">
    <property type="entry name" value="AH/BAR_dom_sf"/>
</dbReference>
<dbReference type="CDD" id="cd07307">
    <property type="entry name" value="BAR"/>
    <property type="match status" value="1"/>
</dbReference>
<dbReference type="Proteomes" id="UP001153076">
    <property type="component" value="Unassembled WGS sequence"/>
</dbReference>
<feature type="compositionally biased region" description="Polar residues" evidence="1">
    <location>
        <begin position="178"/>
        <end position="194"/>
    </location>
</feature>
<proteinExistence type="predicted"/>
<gene>
    <name evidence="2" type="ORF">Cgig2_009769</name>
</gene>
<feature type="region of interest" description="Disordered" evidence="1">
    <location>
        <begin position="159"/>
        <end position="198"/>
    </location>
</feature>
<evidence type="ECO:0000313" key="2">
    <source>
        <dbReference type="EMBL" id="KAJ8432711.1"/>
    </source>
</evidence>
<feature type="compositionally biased region" description="Low complexity" evidence="1">
    <location>
        <begin position="364"/>
        <end position="381"/>
    </location>
</feature>
<feature type="compositionally biased region" description="Polar residues" evidence="1">
    <location>
        <begin position="490"/>
        <end position="510"/>
    </location>
</feature>
<keyword evidence="3" id="KW-1185">Reference proteome</keyword>
<feature type="compositionally biased region" description="Low complexity" evidence="1">
    <location>
        <begin position="403"/>
        <end position="438"/>
    </location>
</feature>
<feature type="region of interest" description="Disordered" evidence="1">
    <location>
        <begin position="216"/>
        <end position="510"/>
    </location>
</feature>
<name>A0A9Q1JXH9_9CARY</name>
<dbReference type="AlphaFoldDB" id="A0A9Q1JXH9"/>
<comment type="caution">
    <text evidence="2">The sequence shown here is derived from an EMBL/GenBank/DDBJ whole genome shotgun (WGS) entry which is preliminary data.</text>
</comment>
<dbReference type="EMBL" id="JAKOGI010000589">
    <property type="protein sequence ID" value="KAJ8432711.1"/>
    <property type="molecule type" value="Genomic_DNA"/>
</dbReference>
<protein>
    <recommendedName>
        <fullName evidence="4">Hydroxyproline-rich glycoprotein family protein</fullName>
    </recommendedName>
</protein>